<feature type="transmembrane region" description="Helical" evidence="1">
    <location>
        <begin position="277"/>
        <end position="302"/>
    </location>
</feature>
<proteinExistence type="predicted"/>
<keyword evidence="1" id="KW-0812">Transmembrane</keyword>
<dbReference type="RefSeq" id="WP_277530178.1">
    <property type="nucleotide sequence ID" value="NZ_JAPDIA010000003.1"/>
</dbReference>
<dbReference type="Proteomes" id="UP001153404">
    <property type="component" value="Unassembled WGS sequence"/>
</dbReference>
<keyword evidence="1" id="KW-0472">Membrane</keyword>
<name>A0A9X4KRA2_9BACL</name>
<dbReference type="EMBL" id="JAPDIA010000003">
    <property type="protein sequence ID" value="MDG0809093.1"/>
    <property type="molecule type" value="Genomic_DNA"/>
</dbReference>
<evidence type="ECO:0000313" key="2">
    <source>
        <dbReference type="EMBL" id="MDG0809093.1"/>
    </source>
</evidence>
<keyword evidence="1" id="KW-1133">Transmembrane helix</keyword>
<gene>
    <name evidence="2" type="ORF">OMP40_06655</name>
</gene>
<protein>
    <submittedName>
        <fullName evidence="2">Cache domain-containing protein</fullName>
    </submittedName>
</protein>
<evidence type="ECO:0000313" key="3">
    <source>
        <dbReference type="Proteomes" id="UP001153404"/>
    </source>
</evidence>
<sequence>MFRKLNVRIVFLVCLSLWLTSLTIGAFAYLYARNTMSQQFHSVFDSYFKSSADNLTHDLNYTVEMLRMIGANSQVRKALDSPEYDSTLPHQLDALILNSTLRIQGMTLYTSQGLVYATSLTSNPPALAQLAALPRLSAWMSGSGDDPLWTWRRPDEVRDFYNGKYGSDGVLTLAIKLSSTASRQAGYAVIDFNPDYLFQFFQTKNASLKGVGVGIADERGQWLASNRSSPAEGVRAAFAVRHPIQTAGAVLVAVVPEAAVREPLHALRTFLAVSSSVFLLISLAVSLYLRHLIVAPLSRLYLKMKKFKNRPVQGR</sequence>
<evidence type="ECO:0000256" key="1">
    <source>
        <dbReference type="SAM" id="Phobius"/>
    </source>
</evidence>
<reference evidence="2" key="1">
    <citation type="submission" date="2022-10" db="EMBL/GenBank/DDBJ databases">
        <title>Comparative genomic analysis of Cohnella hashimotonis sp. nov., isolated from the International Space Station.</title>
        <authorList>
            <person name="Simpson A."/>
            <person name="Venkateswaran K."/>
        </authorList>
    </citation>
    <scope>NUCLEOTIDE SEQUENCE</scope>
    <source>
        <strain evidence="2">DSM 28161</strain>
    </source>
</reference>
<organism evidence="2 3">
    <name type="scientific">Cohnella rhizosphaerae</name>
    <dbReference type="NCBI Taxonomy" id="1457232"/>
    <lineage>
        <taxon>Bacteria</taxon>
        <taxon>Bacillati</taxon>
        <taxon>Bacillota</taxon>
        <taxon>Bacilli</taxon>
        <taxon>Bacillales</taxon>
        <taxon>Paenibacillaceae</taxon>
        <taxon>Cohnella</taxon>
    </lineage>
</organism>
<keyword evidence="3" id="KW-1185">Reference proteome</keyword>
<comment type="caution">
    <text evidence="2">The sequence shown here is derived from an EMBL/GenBank/DDBJ whole genome shotgun (WGS) entry which is preliminary data.</text>
</comment>
<accession>A0A9X4KRA2</accession>
<dbReference type="AlphaFoldDB" id="A0A9X4KRA2"/>